<dbReference type="InterPro" id="IPR020471">
    <property type="entry name" value="AKR"/>
</dbReference>
<protein>
    <submittedName>
        <fullName evidence="8">Oxidoreductase</fullName>
    </submittedName>
</protein>
<dbReference type="PANTHER" id="PTHR43827:SF3">
    <property type="entry name" value="NADP-DEPENDENT OXIDOREDUCTASE DOMAIN-CONTAINING PROTEIN"/>
    <property type="match status" value="1"/>
</dbReference>
<sequence length="286" mass="31942">MEYVTLNTGANMPLEGFGVFQIPDLKECEEVVYNAIKTGYRLLDTAAAYGNEEAVGKGVDRAIADGFTTREELFITTKVWVTDMKSEEAAYEAVKTSLKKLNMDYVDLILLHQPMSDYFAAYRGITKAYKEGLTKAIGVANFYPAILANLCKTVDVIPAVNQIELHPYFAQEAALENMKAYGIVPQAWAPLAEGKHGIFTDPVLTEIGKKYHKSAAQVALKWNAQRGVSIIPKSVHVERMLENIDIWDFELTDEEMAQITAMDLGHSEIVSHDDPAFVKYIFHLHS</sequence>
<dbReference type="InParanoid" id="A0A3G9JTW8"/>
<dbReference type="InterPro" id="IPR023210">
    <property type="entry name" value="NADP_OxRdtase_dom"/>
</dbReference>
<dbReference type="EMBL" id="AP019309">
    <property type="protein sequence ID" value="BBH26364.1"/>
    <property type="molecule type" value="Genomic_DNA"/>
</dbReference>
<evidence type="ECO:0000259" key="7">
    <source>
        <dbReference type="Pfam" id="PF00248"/>
    </source>
</evidence>
<dbReference type="PRINTS" id="PR00069">
    <property type="entry name" value="ALDKETRDTASE"/>
</dbReference>
<keyword evidence="2" id="KW-0521">NADP</keyword>
<dbReference type="OrthoDB" id="9804790at2"/>
<feature type="active site" description="Proton donor" evidence="4">
    <location>
        <position position="49"/>
    </location>
</feature>
<dbReference type="PANTHER" id="PTHR43827">
    <property type="entry name" value="2,5-DIKETO-D-GLUCONIC ACID REDUCTASE"/>
    <property type="match status" value="1"/>
</dbReference>
<dbReference type="Pfam" id="PF00248">
    <property type="entry name" value="Aldo_ket_red"/>
    <property type="match status" value="1"/>
</dbReference>
<dbReference type="InterPro" id="IPR036812">
    <property type="entry name" value="NAD(P)_OxRdtase_dom_sf"/>
</dbReference>
<dbReference type="Gene3D" id="3.20.20.100">
    <property type="entry name" value="NADP-dependent oxidoreductase domain"/>
    <property type="match status" value="1"/>
</dbReference>
<dbReference type="PIRSF" id="PIRSF000097">
    <property type="entry name" value="AKR"/>
    <property type="match status" value="1"/>
</dbReference>
<dbReference type="KEGG" id="ebm:SG0102_12980"/>
<feature type="binding site" evidence="5">
    <location>
        <position position="112"/>
    </location>
    <ligand>
        <name>substrate</name>
    </ligand>
</feature>
<dbReference type="FunCoup" id="A0A3G9JTW8">
    <property type="interactions" value="261"/>
</dbReference>
<dbReference type="InterPro" id="IPR018170">
    <property type="entry name" value="Aldo/ket_reductase_CS"/>
</dbReference>
<evidence type="ECO:0000256" key="3">
    <source>
        <dbReference type="ARBA" id="ARBA00023002"/>
    </source>
</evidence>
<dbReference type="PROSITE" id="PS00798">
    <property type="entry name" value="ALDOKETO_REDUCTASE_1"/>
    <property type="match status" value="1"/>
</dbReference>
<accession>A0A3G9JTW8</accession>
<dbReference type="SUPFAM" id="SSF51430">
    <property type="entry name" value="NAD(P)-linked oxidoreductase"/>
    <property type="match status" value="1"/>
</dbReference>
<dbReference type="RefSeq" id="WP_125119237.1">
    <property type="nucleotide sequence ID" value="NZ_AP019309.1"/>
</dbReference>
<evidence type="ECO:0000256" key="2">
    <source>
        <dbReference type="ARBA" id="ARBA00022857"/>
    </source>
</evidence>
<dbReference type="PROSITE" id="PS00063">
    <property type="entry name" value="ALDOKETO_REDUCTASE_3"/>
    <property type="match status" value="1"/>
</dbReference>
<evidence type="ECO:0000256" key="5">
    <source>
        <dbReference type="PIRSR" id="PIRSR000097-2"/>
    </source>
</evidence>
<proteinExistence type="inferred from homology"/>
<feature type="domain" description="NADP-dependent oxidoreductase" evidence="7">
    <location>
        <begin position="26"/>
        <end position="262"/>
    </location>
</feature>
<dbReference type="FunFam" id="3.20.20.100:FF:000015">
    <property type="entry name" value="Oxidoreductase, aldo/keto reductase family"/>
    <property type="match status" value="1"/>
</dbReference>
<gene>
    <name evidence="8" type="ORF">SG0102_12980</name>
</gene>
<evidence type="ECO:0000313" key="9">
    <source>
        <dbReference type="Proteomes" id="UP000268059"/>
    </source>
</evidence>
<dbReference type="Proteomes" id="UP000268059">
    <property type="component" value="Chromosome"/>
</dbReference>
<dbReference type="GO" id="GO:0016616">
    <property type="term" value="F:oxidoreductase activity, acting on the CH-OH group of donors, NAD or NADP as acceptor"/>
    <property type="evidence" value="ECO:0007669"/>
    <property type="project" value="UniProtKB-ARBA"/>
</dbReference>
<name>A0A3G9JTW8_9FIRM</name>
<organism evidence="8 9">
    <name type="scientific">Intestinibaculum porci</name>
    <dbReference type="NCBI Taxonomy" id="2487118"/>
    <lineage>
        <taxon>Bacteria</taxon>
        <taxon>Bacillati</taxon>
        <taxon>Bacillota</taxon>
        <taxon>Erysipelotrichia</taxon>
        <taxon>Erysipelotrichales</taxon>
        <taxon>Erysipelotrichaceae</taxon>
        <taxon>Intestinibaculum</taxon>
    </lineage>
</organism>
<evidence type="ECO:0000256" key="4">
    <source>
        <dbReference type="PIRSR" id="PIRSR000097-1"/>
    </source>
</evidence>
<reference evidence="8 9" key="1">
    <citation type="submission" date="2018-11" db="EMBL/GenBank/DDBJ databases">
        <title>Novel Erysipelotrichaceae bacterium isolated from small intestine of a swine.</title>
        <authorList>
            <person name="Kim J.S."/>
            <person name="Choe H."/>
            <person name="Lee Y.R."/>
            <person name="Kim K.M."/>
            <person name="Park D.S."/>
        </authorList>
    </citation>
    <scope>NUCLEOTIDE SEQUENCE [LARGE SCALE GENOMIC DNA]</scope>
    <source>
        <strain evidence="8 9">SG0102</strain>
    </source>
</reference>
<evidence type="ECO:0000313" key="8">
    <source>
        <dbReference type="EMBL" id="BBH26364.1"/>
    </source>
</evidence>
<dbReference type="CDD" id="cd19133">
    <property type="entry name" value="AKR_AKR5F1"/>
    <property type="match status" value="1"/>
</dbReference>
<dbReference type="AlphaFoldDB" id="A0A3G9JTW8"/>
<evidence type="ECO:0000256" key="1">
    <source>
        <dbReference type="ARBA" id="ARBA00007905"/>
    </source>
</evidence>
<comment type="similarity">
    <text evidence="1">Belongs to the aldo/keto reductase family.</text>
</comment>
<keyword evidence="9" id="KW-1185">Reference proteome</keyword>
<keyword evidence="3" id="KW-0560">Oxidoreductase</keyword>
<evidence type="ECO:0000256" key="6">
    <source>
        <dbReference type="PIRSR" id="PIRSR000097-3"/>
    </source>
</evidence>
<feature type="site" description="Lowers pKa of active site Tyr" evidence="6">
    <location>
        <position position="78"/>
    </location>
</feature>